<dbReference type="Pfam" id="PF08668">
    <property type="entry name" value="HDOD"/>
    <property type="match status" value="1"/>
</dbReference>
<dbReference type="SMART" id="SM00052">
    <property type="entry name" value="EAL"/>
    <property type="match status" value="1"/>
</dbReference>
<evidence type="ECO:0000313" key="4">
    <source>
        <dbReference type="Proteomes" id="UP000264702"/>
    </source>
</evidence>
<gene>
    <name evidence="3" type="ORF">D0Y96_17860</name>
</gene>
<evidence type="ECO:0000313" key="3">
    <source>
        <dbReference type="EMBL" id="RFU15514.1"/>
    </source>
</evidence>
<evidence type="ECO:0000259" key="2">
    <source>
        <dbReference type="PROSITE" id="PS51833"/>
    </source>
</evidence>
<feature type="domain" description="HDOD" evidence="2">
    <location>
        <begin position="240"/>
        <end position="424"/>
    </location>
</feature>
<dbReference type="Gene3D" id="3.20.20.450">
    <property type="entry name" value="EAL domain"/>
    <property type="match status" value="1"/>
</dbReference>
<protein>
    <submittedName>
        <fullName evidence="3">EAL domain-containing protein</fullName>
    </submittedName>
</protein>
<reference evidence="3 4" key="1">
    <citation type="submission" date="2018-08" db="EMBL/GenBank/DDBJ databases">
        <title>Acidipila sp. 4G-K13, an acidobacterium isolated from forest soil.</title>
        <authorList>
            <person name="Gao Z.-H."/>
            <person name="Qiu L.-H."/>
        </authorList>
    </citation>
    <scope>NUCLEOTIDE SEQUENCE [LARGE SCALE GENOMIC DNA]</scope>
    <source>
        <strain evidence="3 4">4G-K13</strain>
    </source>
</reference>
<dbReference type="AlphaFoldDB" id="A0A372IKS6"/>
<feature type="domain" description="EAL" evidence="1">
    <location>
        <begin position="1"/>
        <end position="246"/>
    </location>
</feature>
<proteinExistence type="predicted"/>
<dbReference type="PIRSF" id="PIRSF003180">
    <property type="entry name" value="DiGMPpdiest_YuxH"/>
    <property type="match status" value="1"/>
</dbReference>
<dbReference type="Pfam" id="PF00563">
    <property type="entry name" value="EAL"/>
    <property type="match status" value="1"/>
</dbReference>
<dbReference type="InterPro" id="IPR001633">
    <property type="entry name" value="EAL_dom"/>
</dbReference>
<dbReference type="PANTHER" id="PTHR33525">
    <property type="match status" value="1"/>
</dbReference>
<sequence length="445" mass="49931">MRCIRGLCFSLIFQDEPADNSGMTLSQAMIGGVDGGRGAEAEESRSRLVARQPIFDASLNLYGYEILYRSGPENLFRGDPDAASRQVLDTMLGMAYRSPVEQPVAFINCTRETLVEQLVTLLPAQSTVLEVLESVVPDGEVMEACRDLRDAGYRLALDDFAPDDARLPLLELADFVKVDFRACDAAARRRVYELASRRRVRLVAEKIEDEQELQQARHEGCTFFQGYFFARPAMLETKRIPQDRTLYLRLLSELCHVPLRLREIERVVMQEASLCYRLLRMVNSARYGQRNKVTSVRSAILLAGEMEFRKLVTIALAGEPTPRSRAVVSLALQRACFCELLAPMTGQNPDEQYLIGMLSLMPALLRIPMEQLVEGLPLDEPARQALLGANNGHALPLAILADFEQGRWQECERRCTEANIVSEGIEPLYAQSVTSADAMLDEQQH</sequence>
<dbReference type="Gene3D" id="1.10.3210.10">
    <property type="entry name" value="Hypothetical protein af1432"/>
    <property type="match status" value="1"/>
</dbReference>
<dbReference type="EMBL" id="QVQT01000006">
    <property type="protein sequence ID" value="RFU15514.1"/>
    <property type="molecule type" value="Genomic_DNA"/>
</dbReference>
<accession>A0A372IKS6</accession>
<comment type="caution">
    <text evidence="3">The sequence shown here is derived from an EMBL/GenBank/DDBJ whole genome shotgun (WGS) entry which is preliminary data.</text>
</comment>
<dbReference type="Proteomes" id="UP000264702">
    <property type="component" value="Unassembled WGS sequence"/>
</dbReference>
<dbReference type="InterPro" id="IPR035919">
    <property type="entry name" value="EAL_sf"/>
</dbReference>
<dbReference type="PROSITE" id="PS50883">
    <property type="entry name" value="EAL"/>
    <property type="match status" value="1"/>
</dbReference>
<dbReference type="InterPro" id="IPR014408">
    <property type="entry name" value="dGMP_Pdiesterase_EAL/HD-GYP"/>
</dbReference>
<dbReference type="PROSITE" id="PS51833">
    <property type="entry name" value="HDOD"/>
    <property type="match status" value="1"/>
</dbReference>
<keyword evidence="4" id="KW-1185">Reference proteome</keyword>
<dbReference type="PANTHER" id="PTHR33525:SF4">
    <property type="entry name" value="CYCLIC DI-GMP PHOSPHODIESTERASE CDGJ"/>
    <property type="match status" value="1"/>
</dbReference>
<evidence type="ECO:0000259" key="1">
    <source>
        <dbReference type="PROSITE" id="PS50883"/>
    </source>
</evidence>
<organism evidence="3 4">
    <name type="scientific">Paracidobacterium acidisoli</name>
    <dbReference type="NCBI Taxonomy" id="2303751"/>
    <lineage>
        <taxon>Bacteria</taxon>
        <taxon>Pseudomonadati</taxon>
        <taxon>Acidobacteriota</taxon>
        <taxon>Terriglobia</taxon>
        <taxon>Terriglobales</taxon>
        <taxon>Acidobacteriaceae</taxon>
        <taxon>Paracidobacterium</taxon>
    </lineage>
</organism>
<dbReference type="InterPro" id="IPR013976">
    <property type="entry name" value="HDOD"/>
</dbReference>
<dbReference type="InterPro" id="IPR052340">
    <property type="entry name" value="RNase_Y/CdgJ"/>
</dbReference>
<dbReference type="SUPFAM" id="SSF141868">
    <property type="entry name" value="EAL domain-like"/>
    <property type="match status" value="1"/>
</dbReference>
<name>A0A372IKS6_9BACT</name>
<dbReference type="SUPFAM" id="SSF109604">
    <property type="entry name" value="HD-domain/PDEase-like"/>
    <property type="match status" value="1"/>
</dbReference>